<evidence type="ECO:0000313" key="6">
    <source>
        <dbReference type="EMBL" id="KFB53263.1"/>
    </source>
</evidence>
<sequence length="231" mass="25980">MDVTPFLEKPSVPVVLIPCRLGGMKVLHRDYYFDHHIARGPIKHYRCVEHARLECPARIIVKDSRVYDVETHHNHKHDKSDPPKKADNKQIQPKLPKTLQPGVSANRLHRRVMRTPDNPDGKQRGKGGPSKAAPKRPTLSAAEIQATIPGTPVVYLASRFGSAKVELNEHHYVFHYASGGVAYYRCEQFKQLQCPAQIVAVAGKVHPLSNDHTHTVDTKRQEQVASRYTSA</sequence>
<dbReference type="OrthoDB" id="8030002at2759"/>
<reference evidence="6 8" key="1">
    <citation type="journal article" date="2014" name="BMC Genomics">
        <title>Genome sequence of Anopheles sinensis provides insight into genetics basis of mosquito competence for malaria parasites.</title>
        <authorList>
            <person name="Zhou D."/>
            <person name="Zhang D."/>
            <person name="Ding G."/>
            <person name="Shi L."/>
            <person name="Hou Q."/>
            <person name="Ye Y."/>
            <person name="Xu Y."/>
            <person name="Zhou H."/>
            <person name="Xiong C."/>
            <person name="Li S."/>
            <person name="Yu J."/>
            <person name="Hong S."/>
            <person name="Yu X."/>
            <person name="Zou P."/>
            <person name="Chen C."/>
            <person name="Chang X."/>
            <person name="Wang W."/>
            <person name="Lv Y."/>
            <person name="Sun Y."/>
            <person name="Ma L."/>
            <person name="Shen B."/>
            <person name="Zhu C."/>
        </authorList>
    </citation>
    <scope>NUCLEOTIDE SEQUENCE [LARGE SCALE GENOMIC DNA]</scope>
</reference>
<name>A0A084WSR9_ANOSI</name>
<evidence type="ECO:0000313" key="7">
    <source>
        <dbReference type="EnsemblMetazoa" id="ASIC021566-PA"/>
    </source>
</evidence>
<dbReference type="AlphaFoldDB" id="A0A084WSR9"/>
<dbReference type="Gene3D" id="2.20.25.240">
    <property type="match status" value="2"/>
</dbReference>
<feature type="domain" description="FLYWCH-type" evidence="5">
    <location>
        <begin position="20"/>
        <end position="75"/>
    </location>
</feature>
<dbReference type="VEuPathDB" id="VectorBase:ASIC021566"/>
<feature type="compositionally biased region" description="Basic and acidic residues" evidence="4">
    <location>
        <begin position="211"/>
        <end position="222"/>
    </location>
</feature>
<evidence type="ECO:0000259" key="5">
    <source>
        <dbReference type="Pfam" id="PF04500"/>
    </source>
</evidence>
<dbReference type="Proteomes" id="UP000030765">
    <property type="component" value="Unassembled WGS sequence"/>
</dbReference>
<dbReference type="InterPro" id="IPR007588">
    <property type="entry name" value="Znf_FLYWCH"/>
</dbReference>
<keyword evidence="3" id="KW-0862">Zinc</keyword>
<feature type="compositionally biased region" description="Basic and acidic residues" evidence="4">
    <location>
        <begin position="70"/>
        <end position="88"/>
    </location>
</feature>
<dbReference type="EMBL" id="KE525417">
    <property type="protein sequence ID" value="KFB53263.1"/>
    <property type="molecule type" value="Genomic_DNA"/>
</dbReference>
<keyword evidence="1" id="KW-0479">Metal-binding</keyword>
<reference evidence="7" key="2">
    <citation type="submission" date="2020-05" db="UniProtKB">
        <authorList>
            <consortium name="EnsemblMetazoa"/>
        </authorList>
    </citation>
    <scope>IDENTIFICATION</scope>
</reference>
<dbReference type="Pfam" id="PF04500">
    <property type="entry name" value="FLYWCH"/>
    <property type="match status" value="2"/>
</dbReference>
<dbReference type="GO" id="GO:0008270">
    <property type="term" value="F:zinc ion binding"/>
    <property type="evidence" value="ECO:0007669"/>
    <property type="project" value="UniProtKB-KW"/>
</dbReference>
<feature type="region of interest" description="Disordered" evidence="4">
    <location>
        <begin position="211"/>
        <end position="231"/>
    </location>
</feature>
<evidence type="ECO:0000256" key="4">
    <source>
        <dbReference type="SAM" id="MobiDB-lite"/>
    </source>
</evidence>
<gene>
    <name evidence="6" type="ORF">ZHAS_00021566</name>
</gene>
<dbReference type="OMA" id="YYRCEQF"/>
<organism evidence="6">
    <name type="scientific">Anopheles sinensis</name>
    <name type="common">Mosquito</name>
    <dbReference type="NCBI Taxonomy" id="74873"/>
    <lineage>
        <taxon>Eukaryota</taxon>
        <taxon>Metazoa</taxon>
        <taxon>Ecdysozoa</taxon>
        <taxon>Arthropoda</taxon>
        <taxon>Hexapoda</taxon>
        <taxon>Insecta</taxon>
        <taxon>Pterygota</taxon>
        <taxon>Neoptera</taxon>
        <taxon>Endopterygota</taxon>
        <taxon>Diptera</taxon>
        <taxon>Nematocera</taxon>
        <taxon>Culicoidea</taxon>
        <taxon>Culicidae</taxon>
        <taxon>Anophelinae</taxon>
        <taxon>Anopheles</taxon>
    </lineage>
</organism>
<dbReference type="EMBL" id="ATLV01026698">
    <property type="status" value="NOT_ANNOTATED_CDS"/>
    <property type="molecule type" value="Genomic_DNA"/>
</dbReference>
<dbReference type="VEuPathDB" id="VectorBase:ASIS012598"/>
<protein>
    <submittedName>
        <fullName evidence="6">AGAP003439-PH-like protein</fullName>
    </submittedName>
</protein>
<evidence type="ECO:0000256" key="2">
    <source>
        <dbReference type="ARBA" id="ARBA00022771"/>
    </source>
</evidence>
<dbReference type="EnsemblMetazoa" id="ASIC021566-RA">
    <property type="protein sequence ID" value="ASIC021566-PA"/>
    <property type="gene ID" value="ASIC021566"/>
</dbReference>
<proteinExistence type="predicted"/>
<evidence type="ECO:0000256" key="3">
    <source>
        <dbReference type="ARBA" id="ARBA00022833"/>
    </source>
</evidence>
<evidence type="ECO:0000313" key="8">
    <source>
        <dbReference type="Proteomes" id="UP000030765"/>
    </source>
</evidence>
<feature type="domain" description="FLYWCH-type" evidence="5">
    <location>
        <begin position="155"/>
        <end position="214"/>
    </location>
</feature>
<accession>A0A084WSR9</accession>
<feature type="region of interest" description="Disordered" evidence="4">
    <location>
        <begin position="70"/>
        <end position="139"/>
    </location>
</feature>
<keyword evidence="8" id="KW-1185">Reference proteome</keyword>
<evidence type="ECO:0000256" key="1">
    <source>
        <dbReference type="ARBA" id="ARBA00022723"/>
    </source>
</evidence>
<keyword evidence="2" id="KW-0863">Zinc-finger</keyword>